<evidence type="ECO:0000256" key="5">
    <source>
        <dbReference type="ARBA" id="ARBA00023136"/>
    </source>
</evidence>
<keyword evidence="5 6" id="KW-0472">Membrane</keyword>
<dbReference type="EMBL" id="BMOS01000002">
    <property type="protein sequence ID" value="GGN50724.1"/>
    <property type="molecule type" value="Genomic_DNA"/>
</dbReference>
<feature type="transmembrane region" description="Helical" evidence="6">
    <location>
        <begin position="205"/>
        <end position="228"/>
    </location>
</feature>
<gene>
    <name evidence="7" type="primary">yxaC</name>
    <name evidence="7" type="ORF">GCM10007971_04680</name>
</gene>
<dbReference type="RefSeq" id="WP_156856225.1">
    <property type="nucleotide sequence ID" value="NZ_BMOS01000002.1"/>
</dbReference>
<feature type="transmembrane region" description="Helical" evidence="6">
    <location>
        <begin position="32"/>
        <end position="50"/>
    </location>
</feature>
<dbReference type="GO" id="GO:0005886">
    <property type="term" value="C:plasma membrane"/>
    <property type="evidence" value="ECO:0007669"/>
    <property type="project" value="UniProtKB-SubCell"/>
</dbReference>
<feature type="transmembrane region" description="Helical" evidence="6">
    <location>
        <begin position="150"/>
        <end position="171"/>
    </location>
</feature>
<reference evidence="7" key="1">
    <citation type="journal article" date="2014" name="Int. J. Syst. Evol. Microbiol.">
        <title>Complete genome sequence of Corynebacterium casei LMG S-19264T (=DSM 44701T), isolated from a smear-ripened cheese.</title>
        <authorList>
            <consortium name="US DOE Joint Genome Institute (JGI-PGF)"/>
            <person name="Walter F."/>
            <person name="Albersmeier A."/>
            <person name="Kalinowski J."/>
            <person name="Ruckert C."/>
        </authorList>
    </citation>
    <scope>NUCLEOTIDE SEQUENCE</scope>
    <source>
        <strain evidence="7">JCM 17251</strain>
    </source>
</reference>
<comment type="caution">
    <text evidence="7">The sequence shown here is derived from an EMBL/GenBank/DDBJ whole genome shotgun (WGS) entry which is preliminary data.</text>
</comment>
<dbReference type="Proteomes" id="UP000624041">
    <property type="component" value="Unassembled WGS sequence"/>
</dbReference>
<evidence type="ECO:0000256" key="3">
    <source>
        <dbReference type="ARBA" id="ARBA00022692"/>
    </source>
</evidence>
<keyword evidence="4 6" id="KW-1133">Transmembrane helix</keyword>
<evidence type="ECO:0000256" key="4">
    <source>
        <dbReference type="ARBA" id="ARBA00022989"/>
    </source>
</evidence>
<proteinExistence type="predicted"/>
<evidence type="ECO:0000256" key="2">
    <source>
        <dbReference type="ARBA" id="ARBA00022475"/>
    </source>
</evidence>
<organism evidence="7 8">
    <name type="scientific">Oceanobacillus indicireducens</name>
    <dbReference type="NCBI Taxonomy" id="1004261"/>
    <lineage>
        <taxon>Bacteria</taxon>
        <taxon>Bacillati</taxon>
        <taxon>Bacillota</taxon>
        <taxon>Bacilli</taxon>
        <taxon>Bacillales</taxon>
        <taxon>Bacillaceae</taxon>
        <taxon>Oceanobacillus</taxon>
    </lineage>
</organism>
<feature type="transmembrane region" description="Helical" evidence="6">
    <location>
        <begin position="92"/>
        <end position="112"/>
    </location>
</feature>
<feature type="transmembrane region" description="Helical" evidence="6">
    <location>
        <begin position="6"/>
        <end position="25"/>
    </location>
</feature>
<evidence type="ECO:0000313" key="7">
    <source>
        <dbReference type="EMBL" id="GGN50724.1"/>
    </source>
</evidence>
<dbReference type="PANTHER" id="PTHR30249:SF17">
    <property type="entry name" value="HOLIN-LIKE PROTEIN CIDB"/>
    <property type="match status" value="1"/>
</dbReference>
<evidence type="ECO:0000256" key="1">
    <source>
        <dbReference type="ARBA" id="ARBA00004651"/>
    </source>
</evidence>
<reference evidence="7" key="2">
    <citation type="submission" date="2020-09" db="EMBL/GenBank/DDBJ databases">
        <authorList>
            <person name="Sun Q."/>
            <person name="Ohkuma M."/>
        </authorList>
    </citation>
    <scope>NUCLEOTIDE SEQUENCE</scope>
    <source>
        <strain evidence="7">JCM 17251</strain>
    </source>
</reference>
<feature type="transmembrane region" description="Helical" evidence="6">
    <location>
        <begin position="62"/>
        <end position="80"/>
    </location>
</feature>
<dbReference type="PANTHER" id="PTHR30249">
    <property type="entry name" value="PUTATIVE SEROTONIN TRANSPORTER"/>
    <property type="match status" value="1"/>
</dbReference>
<evidence type="ECO:0000313" key="8">
    <source>
        <dbReference type="Proteomes" id="UP000624041"/>
    </source>
</evidence>
<keyword evidence="3 6" id="KW-0812">Transmembrane</keyword>
<dbReference type="InterPro" id="IPR007300">
    <property type="entry name" value="CidB/LrgB"/>
</dbReference>
<dbReference type="AlphaFoldDB" id="A0A918CYV4"/>
<evidence type="ECO:0000256" key="6">
    <source>
        <dbReference type="SAM" id="Phobius"/>
    </source>
</evidence>
<protein>
    <recommendedName>
        <fullName evidence="9">LrgB family protein</fullName>
    </recommendedName>
</protein>
<evidence type="ECO:0008006" key="9">
    <source>
        <dbReference type="Google" id="ProtNLM"/>
    </source>
</evidence>
<sequence length="229" mass="24281">MNEIAIGIIAITVTIIIYSLILPIHKKVQSPLTLPIVAVSAIMILALLLFDIPYETYMIGGQWIEFLMGPAVVALALPLYRHYDMLKKYMKPIFAGVTIGAFVGVTTGLFMAKALGFERELILALLPKSVTTPVAISIGETLEGPLSLTAVFVVIAGVSGAIISPVIFKLFKLERPIGRGIGMGSASHAIGTATSMDRDALEGSISSIAMILSAIIVSILAPLCALLFL</sequence>
<keyword evidence="8" id="KW-1185">Reference proteome</keyword>
<accession>A0A918CYV4</accession>
<name>A0A918CYV4_9BACI</name>
<dbReference type="Pfam" id="PF04172">
    <property type="entry name" value="LrgB"/>
    <property type="match status" value="1"/>
</dbReference>
<keyword evidence="2" id="KW-1003">Cell membrane</keyword>
<comment type="subcellular location">
    <subcellularLocation>
        <location evidence="1">Cell membrane</location>
        <topology evidence="1">Multi-pass membrane protein</topology>
    </subcellularLocation>
</comment>